<dbReference type="Proteomes" id="UP000238479">
    <property type="component" value="Chromosome 4"/>
</dbReference>
<comment type="caution">
    <text evidence="1">The sequence shown here is derived from an EMBL/GenBank/DDBJ whole genome shotgun (WGS) entry which is preliminary data.</text>
</comment>
<accession>A0A2P6QQC5</accession>
<proteinExistence type="predicted"/>
<name>A0A2P6QQC5_ROSCH</name>
<gene>
    <name evidence="1" type="ORF">RchiOBHm_Chr4g0390461</name>
</gene>
<keyword evidence="2" id="KW-1185">Reference proteome</keyword>
<evidence type="ECO:0000313" key="1">
    <source>
        <dbReference type="EMBL" id="PRQ36348.1"/>
    </source>
</evidence>
<evidence type="ECO:0000313" key="2">
    <source>
        <dbReference type="Proteomes" id="UP000238479"/>
    </source>
</evidence>
<reference evidence="1 2" key="1">
    <citation type="journal article" date="2018" name="Nat. Genet.">
        <title>The Rosa genome provides new insights in the design of modern roses.</title>
        <authorList>
            <person name="Bendahmane M."/>
        </authorList>
    </citation>
    <scope>NUCLEOTIDE SEQUENCE [LARGE SCALE GENOMIC DNA]</scope>
    <source>
        <strain evidence="2">cv. Old Blush</strain>
    </source>
</reference>
<sequence>MVWRVIKYFLSLWLVFVVFVKLELAYKLYSKLEDYAISNWLCKSGVCFINWRCFWKFISGHLVQKLEVFL</sequence>
<dbReference type="EMBL" id="PDCK01000042">
    <property type="protein sequence ID" value="PRQ36348.1"/>
    <property type="molecule type" value="Genomic_DNA"/>
</dbReference>
<dbReference type="Gramene" id="PRQ36348">
    <property type="protein sequence ID" value="PRQ36348"/>
    <property type="gene ID" value="RchiOBHm_Chr4g0390461"/>
</dbReference>
<dbReference type="AlphaFoldDB" id="A0A2P6QQC5"/>
<organism evidence="1 2">
    <name type="scientific">Rosa chinensis</name>
    <name type="common">China rose</name>
    <dbReference type="NCBI Taxonomy" id="74649"/>
    <lineage>
        <taxon>Eukaryota</taxon>
        <taxon>Viridiplantae</taxon>
        <taxon>Streptophyta</taxon>
        <taxon>Embryophyta</taxon>
        <taxon>Tracheophyta</taxon>
        <taxon>Spermatophyta</taxon>
        <taxon>Magnoliopsida</taxon>
        <taxon>eudicotyledons</taxon>
        <taxon>Gunneridae</taxon>
        <taxon>Pentapetalae</taxon>
        <taxon>rosids</taxon>
        <taxon>fabids</taxon>
        <taxon>Rosales</taxon>
        <taxon>Rosaceae</taxon>
        <taxon>Rosoideae</taxon>
        <taxon>Rosoideae incertae sedis</taxon>
        <taxon>Rosa</taxon>
    </lineage>
</organism>
<protein>
    <submittedName>
        <fullName evidence="1">Uncharacterized protein</fullName>
    </submittedName>
</protein>